<keyword evidence="3" id="KW-0687">Ribonucleoprotein</keyword>
<evidence type="ECO:0000256" key="1">
    <source>
        <dbReference type="ARBA" id="ARBA00007102"/>
    </source>
</evidence>
<feature type="region of interest" description="Disordered" evidence="4">
    <location>
        <begin position="417"/>
        <end position="438"/>
    </location>
</feature>
<dbReference type="Proteomes" id="UP000722791">
    <property type="component" value="Unassembled WGS sequence"/>
</dbReference>
<dbReference type="OrthoDB" id="366214at2759"/>
<feature type="compositionally biased region" description="Low complexity" evidence="4">
    <location>
        <begin position="624"/>
        <end position="642"/>
    </location>
</feature>
<evidence type="ECO:0000256" key="4">
    <source>
        <dbReference type="SAM" id="MobiDB-lite"/>
    </source>
</evidence>
<dbReference type="AlphaFoldDB" id="A0A8J4LQ84"/>
<name>A0A8J4LQ84_9CHLO</name>
<dbReference type="PANTHER" id="PTHR11700">
    <property type="entry name" value="30S RIBOSOMAL PROTEIN S10 FAMILY MEMBER"/>
    <property type="match status" value="1"/>
</dbReference>
<reference evidence="7" key="1">
    <citation type="journal article" date="2021" name="Proc. Natl. Acad. Sci. U.S.A.">
        <title>Three genomes in the algal genus Volvox reveal the fate of a haploid sex-determining region after a transition to homothallism.</title>
        <authorList>
            <person name="Yamamoto K."/>
            <person name="Hamaji T."/>
            <person name="Kawai-Toyooka H."/>
            <person name="Matsuzaki R."/>
            <person name="Takahashi F."/>
            <person name="Nishimura Y."/>
            <person name="Kawachi M."/>
            <person name="Noguchi H."/>
            <person name="Minakuchi Y."/>
            <person name="Umen J.G."/>
            <person name="Toyoda A."/>
            <person name="Nozaki H."/>
        </authorList>
    </citation>
    <scope>NUCLEOTIDE SEQUENCE</scope>
    <source>
        <strain evidence="7">NIES-3785</strain>
        <strain evidence="6">NIES-3786</strain>
    </source>
</reference>
<sequence>MQSSALRAAWALQNARGLLPATLQHVLTLLVNAPLPADATLSSNSCLKQALHSTRNAILHLGSDPASIHAQNDIAWVRRHASTMPAASAASASGAYAIEIAVQGFEKRYVDMACNTIDDLLMLAFAPKSFSALPVGSPSDADAPVNLAFGAIRRRDVHLPWRRTRFTLLRSPHIDKQGMEQFERREYKTVLTAATNSDEELRRLLEALKIYQFTGVRIRVDVTSAQRVELPQDVQRLLAGAAAPPVQQAPSPAAGGSGGQTIIGSPMVTLPAPRSPAAMFQEELAAVLRVLRPLIWTGLQGRRRALDAVPEFASWRQQQPKQQRAELPPTPVASAVLADEDAVDVDMDVDAAGGEDAYGRLMRQRMRQQMELLKVNSAGAERPAAAASYGLEPAVAAELLARIDAELLNTHEAALQGALPPLPPGEGATNTDVAGGPEMAASVTTPALDDSNMSPADYAYAVLKYVQYVDALCEAARAAEGQRRMDAALQLAAPGLALRLLQLWSAATSAEFKQHLGLPPADVEKRILEEQLRREEMARAAAALMKPGGSGSGSGSGAPSDAAPGSPAAGWKKAVAAATVTEEPGKVQGQPQGQGRGQRPSGREGQRIREGQDGRDRVDGSRRGGQQQPQPQPRRGPGQSLR</sequence>
<dbReference type="SMART" id="SM01403">
    <property type="entry name" value="Ribosomal_S10"/>
    <property type="match status" value="1"/>
</dbReference>
<dbReference type="Gene3D" id="3.30.70.600">
    <property type="entry name" value="Ribosomal protein S10 domain"/>
    <property type="match status" value="1"/>
</dbReference>
<evidence type="ECO:0000256" key="2">
    <source>
        <dbReference type="ARBA" id="ARBA00022980"/>
    </source>
</evidence>
<dbReference type="GO" id="GO:1990904">
    <property type="term" value="C:ribonucleoprotein complex"/>
    <property type="evidence" value="ECO:0007669"/>
    <property type="project" value="UniProtKB-KW"/>
</dbReference>
<dbReference type="GO" id="GO:0003735">
    <property type="term" value="F:structural constituent of ribosome"/>
    <property type="evidence" value="ECO:0007669"/>
    <property type="project" value="InterPro"/>
</dbReference>
<dbReference type="EMBL" id="BNCQ01000019">
    <property type="protein sequence ID" value="GIM05807.1"/>
    <property type="molecule type" value="Genomic_DNA"/>
</dbReference>
<evidence type="ECO:0000313" key="6">
    <source>
        <dbReference type="EMBL" id="GIL69697.1"/>
    </source>
</evidence>
<protein>
    <recommendedName>
        <fullName evidence="5">Small ribosomal subunit protein uS10 domain-containing protein</fullName>
    </recommendedName>
</protein>
<dbReference type="GO" id="GO:0005840">
    <property type="term" value="C:ribosome"/>
    <property type="evidence" value="ECO:0007669"/>
    <property type="project" value="UniProtKB-KW"/>
</dbReference>
<evidence type="ECO:0000313" key="8">
    <source>
        <dbReference type="Proteomes" id="UP000722791"/>
    </source>
</evidence>
<dbReference type="InterPro" id="IPR001848">
    <property type="entry name" value="Ribosomal_uS10"/>
</dbReference>
<evidence type="ECO:0000256" key="3">
    <source>
        <dbReference type="ARBA" id="ARBA00023274"/>
    </source>
</evidence>
<evidence type="ECO:0000313" key="9">
    <source>
        <dbReference type="Proteomes" id="UP000747110"/>
    </source>
</evidence>
<feature type="compositionally biased region" description="Low complexity" evidence="4">
    <location>
        <begin position="557"/>
        <end position="600"/>
    </location>
</feature>
<evidence type="ECO:0000313" key="7">
    <source>
        <dbReference type="EMBL" id="GIM05807.1"/>
    </source>
</evidence>
<feature type="region of interest" description="Disordered" evidence="4">
    <location>
        <begin position="545"/>
        <end position="642"/>
    </location>
</feature>
<organism evidence="7 8">
    <name type="scientific">Volvox reticuliferus</name>
    <dbReference type="NCBI Taxonomy" id="1737510"/>
    <lineage>
        <taxon>Eukaryota</taxon>
        <taxon>Viridiplantae</taxon>
        <taxon>Chlorophyta</taxon>
        <taxon>core chlorophytes</taxon>
        <taxon>Chlorophyceae</taxon>
        <taxon>CS clade</taxon>
        <taxon>Chlamydomonadales</taxon>
        <taxon>Volvocaceae</taxon>
        <taxon>Volvox</taxon>
    </lineage>
</organism>
<dbReference type="EMBL" id="BNCP01000001">
    <property type="protein sequence ID" value="GIL69697.1"/>
    <property type="molecule type" value="Genomic_DNA"/>
</dbReference>
<dbReference type="InterPro" id="IPR027486">
    <property type="entry name" value="Ribosomal_uS10_dom"/>
</dbReference>
<keyword evidence="9" id="KW-1185">Reference proteome</keyword>
<accession>A0A8J4LQ84</accession>
<keyword evidence="2" id="KW-0689">Ribosomal protein</keyword>
<dbReference type="GO" id="GO:0006412">
    <property type="term" value="P:translation"/>
    <property type="evidence" value="ECO:0007669"/>
    <property type="project" value="InterPro"/>
</dbReference>
<feature type="domain" description="Small ribosomal subunit protein uS10" evidence="5">
    <location>
        <begin position="99"/>
        <end position="221"/>
    </location>
</feature>
<dbReference type="InterPro" id="IPR036838">
    <property type="entry name" value="Ribosomal_uS10_dom_sf"/>
</dbReference>
<dbReference type="Pfam" id="PF00338">
    <property type="entry name" value="Ribosomal_S10"/>
    <property type="match status" value="1"/>
</dbReference>
<comment type="caution">
    <text evidence="7">The sequence shown here is derived from an EMBL/GenBank/DDBJ whole genome shotgun (WGS) entry which is preliminary data.</text>
</comment>
<evidence type="ECO:0000259" key="5">
    <source>
        <dbReference type="SMART" id="SM01403"/>
    </source>
</evidence>
<proteinExistence type="inferred from homology"/>
<comment type="similarity">
    <text evidence="1">Belongs to the universal ribosomal protein uS10 family.</text>
</comment>
<dbReference type="SUPFAM" id="SSF54999">
    <property type="entry name" value="Ribosomal protein S10"/>
    <property type="match status" value="1"/>
</dbReference>
<feature type="compositionally biased region" description="Basic and acidic residues" evidence="4">
    <location>
        <begin position="601"/>
        <end position="622"/>
    </location>
</feature>
<gene>
    <name evidence="6" type="ORF">Vretifemale_519</name>
    <name evidence="7" type="ORF">Vretimale_10199</name>
</gene>
<dbReference type="Proteomes" id="UP000747110">
    <property type="component" value="Unassembled WGS sequence"/>
</dbReference>